<feature type="domain" description="Uracil-DNA glycosylase-like" evidence="1">
    <location>
        <begin position="36"/>
        <end position="193"/>
    </location>
</feature>
<dbReference type="CDD" id="cd10033">
    <property type="entry name" value="UDG_like"/>
    <property type="match status" value="1"/>
</dbReference>
<dbReference type="InterPro" id="IPR005122">
    <property type="entry name" value="Uracil-DNA_glycosylase-like"/>
</dbReference>
<dbReference type="OrthoDB" id="9789139at2"/>
<dbReference type="Pfam" id="PF03167">
    <property type="entry name" value="UDG"/>
    <property type="match status" value="1"/>
</dbReference>
<dbReference type="InterPro" id="IPR047124">
    <property type="entry name" value="HI_0220.2"/>
</dbReference>
<gene>
    <name evidence="2" type="ORF">ELQ92_14735</name>
</gene>
<evidence type="ECO:0000313" key="3">
    <source>
        <dbReference type="Proteomes" id="UP000288603"/>
    </source>
</evidence>
<protein>
    <submittedName>
        <fullName evidence="2">Uracil-DNA glycosylase family protein</fullName>
    </submittedName>
</protein>
<dbReference type="AlphaFoldDB" id="A0A3S3ZF69"/>
<name>A0A3S3ZF69_9MICO</name>
<evidence type="ECO:0000313" key="2">
    <source>
        <dbReference type="EMBL" id="RWZ58277.1"/>
    </source>
</evidence>
<dbReference type="SUPFAM" id="SSF52141">
    <property type="entry name" value="Uracil-DNA glycosylase-like"/>
    <property type="match status" value="1"/>
</dbReference>
<dbReference type="SMART" id="SM00987">
    <property type="entry name" value="UreE_C"/>
    <property type="match status" value="1"/>
</dbReference>
<sequence>MAGCDTGRVTTLLDLRAEIAAHPSNAWATRQGWQPLVVGSARSRVLLIGQAPGRRAQASGIPWDDPSGVRLRSWLGVTDAEFYDTERFAIVPMDFYYPGKAPASGDLPPRRDVAPLWHPRILDVLTGVRLTVLVGSYAQRHYLGRRRARTLTETVRRAPEYLPLFPVVHPSPLTLGWQMRNDWFDAETIPMLRALVAEAIGGGGATAASVTAPESGDG</sequence>
<dbReference type="Gene3D" id="3.40.470.10">
    <property type="entry name" value="Uracil-DNA glycosylase-like domain"/>
    <property type="match status" value="1"/>
</dbReference>
<accession>A0A3S3ZF69</accession>
<dbReference type="EMBL" id="RZNC01000007">
    <property type="protein sequence ID" value="RWZ58277.1"/>
    <property type="molecule type" value="Genomic_DNA"/>
</dbReference>
<keyword evidence="3" id="KW-1185">Reference proteome</keyword>
<dbReference type="PANTHER" id="PTHR42160:SF1">
    <property type="entry name" value="URACIL-DNA GLYCOSYLASE SUPERFAMILY PROTEIN"/>
    <property type="match status" value="1"/>
</dbReference>
<dbReference type="Proteomes" id="UP000288603">
    <property type="component" value="Unassembled WGS sequence"/>
</dbReference>
<dbReference type="PANTHER" id="PTHR42160">
    <property type="entry name" value="URACIL-DNA GLYCOSYLASE SUPERFAMILY PROTEIN"/>
    <property type="match status" value="1"/>
</dbReference>
<reference evidence="2 3" key="1">
    <citation type="submission" date="2018-12" db="EMBL/GenBank/DDBJ databases">
        <authorList>
            <person name="Li F."/>
        </authorList>
    </citation>
    <scope>NUCLEOTIDE SEQUENCE [LARGE SCALE GENOMIC DNA]</scope>
    <source>
        <strain evidence="2 3">8H24J-4-2</strain>
    </source>
</reference>
<proteinExistence type="predicted"/>
<dbReference type="SMART" id="SM00986">
    <property type="entry name" value="UDG"/>
    <property type="match status" value="1"/>
</dbReference>
<organism evidence="2 3">
    <name type="scientific">Labedella populi</name>
    <dbReference type="NCBI Taxonomy" id="2498850"/>
    <lineage>
        <taxon>Bacteria</taxon>
        <taxon>Bacillati</taxon>
        <taxon>Actinomycetota</taxon>
        <taxon>Actinomycetes</taxon>
        <taxon>Micrococcales</taxon>
        <taxon>Microbacteriaceae</taxon>
        <taxon>Labedella</taxon>
    </lineage>
</organism>
<dbReference type="InterPro" id="IPR036895">
    <property type="entry name" value="Uracil-DNA_glycosylase-like_sf"/>
</dbReference>
<evidence type="ECO:0000259" key="1">
    <source>
        <dbReference type="SMART" id="SM00986"/>
    </source>
</evidence>
<comment type="caution">
    <text evidence="2">The sequence shown here is derived from an EMBL/GenBank/DDBJ whole genome shotgun (WGS) entry which is preliminary data.</text>
</comment>